<feature type="domain" description="PepSY" evidence="2">
    <location>
        <begin position="7"/>
        <end position="84"/>
    </location>
</feature>
<proteinExistence type="predicted"/>
<feature type="signal peptide" evidence="1">
    <location>
        <begin position="1"/>
        <end position="22"/>
    </location>
</feature>
<reference evidence="3 4" key="1">
    <citation type="submission" date="2015-07" db="EMBL/GenBank/DDBJ databases">
        <title>Whole genome sequencing of Bosea vaviloviae isolated from cave pool.</title>
        <authorList>
            <person name="Tan N.E.H."/>
            <person name="Lee Y.P."/>
            <person name="Gan H.M."/>
            <person name="Barton H."/>
            <person name="Savka M.A."/>
        </authorList>
    </citation>
    <scope>NUCLEOTIDE SEQUENCE [LARGE SCALE GENOMIC DNA]</scope>
    <source>
        <strain evidence="3 4">SD260</strain>
    </source>
</reference>
<keyword evidence="4" id="KW-1185">Reference proteome</keyword>
<dbReference type="Pfam" id="PF13670">
    <property type="entry name" value="PepSY_2"/>
    <property type="match status" value="1"/>
</dbReference>
<dbReference type="RefSeq" id="WP_054210674.1">
    <property type="nucleotide sequence ID" value="NZ_LGSZ01000050.1"/>
</dbReference>
<evidence type="ECO:0000259" key="2">
    <source>
        <dbReference type="Pfam" id="PF13670"/>
    </source>
</evidence>
<evidence type="ECO:0000256" key="1">
    <source>
        <dbReference type="SAM" id="SignalP"/>
    </source>
</evidence>
<evidence type="ECO:0000313" key="4">
    <source>
        <dbReference type="Proteomes" id="UP000037822"/>
    </source>
</evidence>
<dbReference type="EMBL" id="LGSZ01000050">
    <property type="protein sequence ID" value="KPH79405.1"/>
    <property type="molecule type" value="Genomic_DNA"/>
</dbReference>
<dbReference type="Proteomes" id="UP000037822">
    <property type="component" value="Unassembled WGS sequence"/>
</dbReference>
<dbReference type="PATRIC" id="fig|1526658.3.peg.1468"/>
<accession>A0A0N0MB43</accession>
<keyword evidence="1" id="KW-0732">Signal</keyword>
<dbReference type="OrthoDB" id="7365433at2"/>
<gene>
    <name evidence="3" type="ORF">AE618_19210</name>
</gene>
<organism evidence="3 4">
    <name type="scientific">Bosea vaviloviae</name>
    <dbReference type="NCBI Taxonomy" id="1526658"/>
    <lineage>
        <taxon>Bacteria</taxon>
        <taxon>Pseudomonadati</taxon>
        <taxon>Pseudomonadota</taxon>
        <taxon>Alphaproteobacteria</taxon>
        <taxon>Hyphomicrobiales</taxon>
        <taxon>Boseaceae</taxon>
        <taxon>Bosea</taxon>
    </lineage>
</organism>
<dbReference type="AlphaFoldDB" id="A0A0N0MB43"/>
<dbReference type="InterPro" id="IPR025711">
    <property type="entry name" value="PepSY"/>
</dbReference>
<feature type="chain" id="PRO_5005855459" description="PepSY domain-containing protein" evidence="1">
    <location>
        <begin position="23"/>
        <end position="91"/>
    </location>
</feature>
<evidence type="ECO:0000313" key="3">
    <source>
        <dbReference type="EMBL" id="KPH79405.1"/>
    </source>
</evidence>
<sequence>MKPILSITALTVLVGLATPALASQRCSAPMAEWKPREALVDKLRAEGWTIRRIKTDDGCYKVRAVDAEGRRVKAKFDPATLERVVRDGDDD</sequence>
<name>A0A0N0MB43_9HYPH</name>
<protein>
    <recommendedName>
        <fullName evidence="2">PepSY domain-containing protein</fullName>
    </recommendedName>
</protein>
<comment type="caution">
    <text evidence="3">The sequence shown here is derived from an EMBL/GenBank/DDBJ whole genome shotgun (WGS) entry which is preliminary data.</text>
</comment>